<dbReference type="VEuPathDB" id="VectorBase:ASIC017003"/>
<evidence type="ECO:0000313" key="2">
    <source>
        <dbReference type="EMBL" id="KFB48997.1"/>
    </source>
</evidence>
<proteinExistence type="predicted"/>
<feature type="compositionally biased region" description="Basic residues" evidence="1">
    <location>
        <begin position="107"/>
        <end position="121"/>
    </location>
</feature>
<dbReference type="OrthoDB" id="10547586at2759"/>
<feature type="region of interest" description="Disordered" evidence="1">
    <location>
        <begin position="80"/>
        <end position="155"/>
    </location>
</feature>
<evidence type="ECO:0000256" key="1">
    <source>
        <dbReference type="SAM" id="MobiDB-lite"/>
    </source>
</evidence>
<dbReference type="EMBL" id="ATLV01023372">
    <property type="status" value="NOT_ANNOTATED_CDS"/>
    <property type="molecule type" value="Genomic_DNA"/>
</dbReference>
<feature type="compositionally biased region" description="Basic and acidic residues" evidence="1">
    <location>
        <begin position="141"/>
        <end position="155"/>
    </location>
</feature>
<dbReference type="AlphaFoldDB" id="A0A084WFK3"/>
<name>A0A084WFK3_ANOSI</name>
<dbReference type="STRING" id="74873.A0A084WFK3"/>
<sequence>MSATRSNPPPSTTILFPLQRAYRRKVRQCLWFVLNLYHPTTGPPCDEAIERRFQHFLSIPVPRTPEEQEALRREQAKAAARRKVAATRKPPVVDAKTPTIDKEGQVRRRKVVLVVRKRTVPRKPPPDEEAGDGRQVANTVGDRREAEGRANERSI</sequence>
<protein>
    <submittedName>
        <fullName evidence="2 3">Uncharacterized protein</fullName>
    </submittedName>
</protein>
<dbReference type="Proteomes" id="UP000030765">
    <property type="component" value="Unassembled WGS sequence"/>
</dbReference>
<reference evidence="2 4" key="1">
    <citation type="journal article" date="2014" name="BMC Genomics">
        <title>Genome sequence of Anopheles sinensis provides insight into genetics basis of mosquito competence for malaria parasites.</title>
        <authorList>
            <person name="Zhou D."/>
            <person name="Zhang D."/>
            <person name="Ding G."/>
            <person name="Shi L."/>
            <person name="Hou Q."/>
            <person name="Ye Y."/>
            <person name="Xu Y."/>
            <person name="Zhou H."/>
            <person name="Xiong C."/>
            <person name="Li S."/>
            <person name="Yu J."/>
            <person name="Hong S."/>
            <person name="Yu X."/>
            <person name="Zou P."/>
            <person name="Chen C."/>
            <person name="Chang X."/>
            <person name="Wang W."/>
            <person name="Lv Y."/>
            <person name="Sun Y."/>
            <person name="Ma L."/>
            <person name="Shen B."/>
            <person name="Zhu C."/>
        </authorList>
    </citation>
    <scope>NUCLEOTIDE SEQUENCE [LARGE SCALE GENOMIC DNA]</scope>
</reference>
<organism evidence="2">
    <name type="scientific">Anopheles sinensis</name>
    <name type="common">Mosquito</name>
    <dbReference type="NCBI Taxonomy" id="74873"/>
    <lineage>
        <taxon>Eukaryota</taxon>
        <taxon>Metazoa</taxon>
        <taxon>Ecdysozoa</taxon>
        <taxon>Arthropoda</taxon>
        <taxon>Hexapoda</taxon>
        <taxon>Insecta</taxon>
        <taxon>Pterygota</taxon>
        <taxon>Neoptera</taxon>
        <taxon>Endopterygota</taxon>
        <taxon>Diptera</taxon>
        <taxon>Nematocera</taxon>
        <taxon>Culicoidea</taxon>
        <taxon>Culicidae</taxon>
        <taxon>Anophelinae</taxon>
        <taxon>Anopheles</taxon>
    </lineage>
</organism>
<reference evidence="3" key="2">
    <citation type="submission" date="2020-05" db="UniProtKB">
        <authorList>
            <consortium name="EnsemblMetazoa"/>
        </authorList>
    </citation>
    <scope>IDENTIFICATION</scope>
</reference>
<dbReference type="EnsemblMetazoa" id="ASIC017003-RA">
    <property type="protein sequence ID" value="ASIC017003-PA"/>
    <property type="gene ID" value="ASIC017003"/>
</dbReference>
<dbReference type="EMBL" id="KE525342">
    <property type="protein sequence ID" value="KFB48997.1"/>
    <property type="molecule type" value="Genomic_DNA"/>
</dbReference>
<evidence type="ECO:0000313" key="4">
    <source>
        <dbReference type="Proteomes" id="UP000030765"/>
    </source>
</evidence>
<gene>
    <name evidence="2" type="ORF">ZHAS_00017003</name>
</gene>
<evidence type="ECO:0000313" key="3">
    <source>
        <dbReference type="EnsemblMetazoa" id="ASIC017003-PA"/>
    </source>
</evidence>
<keyword evidence="4" id="KW-1185">Reference proteome</keyword>
<accession>A0A084WFK3</accession>